<reference evidence="9" key="1">
    <citation type="submission" date="2025-08" db="UniProtKB">
        <authorList>
            <consortium name="Ensembl"/>
        </authorList>
    </citation>
    <scope>IDENTIFICATION</scope>
</reference>
<evidence type="ECO:0000313" key="10">
    <source>
        <dbReference type="Proteomes" id="UP000694569"/>
    </source>
</evidence>
<evidence type="ECO:0000313" key="9">
    <source>
        <dbReference type="Ensembl" id="ENSLLEP00000026918.1"/>
    </source>
</evidence>
<dbReference type="SUPFAM" id="SSF50249">
    <property type="entry name" value="Nucleic acid-binding proteins"/>
    <property type="match status" value="1"/>
</dbReference>
<proteinExistence type="predicted"/>
<evidence type="ECO:0000256" key="5">
    <source>
        <dbReference type="ARBA" id="ARBA00059210"/>
    </source>
</evidence>
<evidence type="ECO:0000256" key="6">
    <source>
        <dbReference type="ARBA" id="ARBA00067689"/>
    </source>
</evidence>
<dbReference type="AlphaFoldDB" id="A0A8C5PRR7"/>
<dbReference type="Gene3D" id="3.40.50.300">
    <property type="entry name" value="P-loop containing nucleotide triphosphate hydrolases"/>
    <property type="match status" value="1"/>
</dbReference>
<dbReference type="GO" id="GO:0051321">
    <property type="term" value="P:meiotic cell cycle"/>
    <property type="evidence" value="ECO:0007669"/>
    <property type="project" value="UniProtKB-KW"/>
</dbReference>
<dbReference type="GO" id="GO:0005524">
    <property type="term" value="F:ATP binding"/>
    <property type="evidence" value="ECO:0007669"/>
    <property type="project" value="InterPro"/>
</dbReference>
<keyword evidence="4" id="KW-0469">Meiosis</keyword>
<gene>
    <name evidence="9" type="primary">MCMDC2</name>
</gene>
<feature type="domain" description="MCM AAA-lid" evidence="7">
    <location>
        <begin position="544"/>
        <end position="624"/>
    </location>
</feature>
<feature type="domain" description="MCMDC2 N-terminal" evidence="8">
    <location>
        <begin position="8"/>
        <end position="107"/>
    </location>
</feature>
<dbReference type="GeneTree" id="ENSGT01150000286951"/>
<name>A0A8C5PRR7_9ANUR</name>
<dbReference type="PANTHER" id="PTHR11630:SF75">
    <property type="entry name" value="MINICHROMOSOME MAINTENANCE DOMAIN-CONTAINING PROTEIN 2"/>
    <property type="match status" value="1"/>
</dbReference>
<dbReference type="Proteomes" id="UP000694569">
    <property type="component" value="Unplaced"/>
</dbReference>
<dbReference type="InterPro" id="IPR058769">
    <property type="entry name" value="MCMDC2_N"/>
</dbReference>
<dbReference type="GO" id="GO:0000727">
    <property type="term" value="P:double-strand break repair via break-induced replication"/>
    <property type="evidence" value="ECO:0007669"/>
    <property type="project" value="TreeGrafter"/>
</dbReference>
<evidence type="ECO:0000256" key="2">
    <source>
        <dbReference type="ARBA" id="ARBA00022763"/>
    </source>
</evidence>
<dbReference type="InterPro" id="IPR031327">
    <property type="entry name" value="MCM"/>
</dbReference>
<organism evidence="9 10">
    <name type="scientific">Leptobrachium leishanense</name>
    <name type="common">Leishan spiny toad</name>
    <dbReference type="NCBI Taxonomy" id="445787"/>
    <lineage>
        <taxon>Eukaryota</taxon>
        <taxon>Metazoa</taxon>
        <taxon>Chordata</taxon>
        <taxon>Craniata</taxon>
        <taxon>Vertebrata</taxon>
        <taxon>Euteleostomi</taxon>
        <taxon>Amphibia</taxon>
        <taxon>Batrachia</taxon>
        <taxon>Anura</taxon>
        <taxon>Pelobatoidea</taxon>
        <taxon>Megophryidae</taxon>
        <taxon>Leptobrachium</taxon>
    </lineage>
</organism>
<dbReference type="InterPro" id="IPR041562">
    <property type="entry name" value="MCM_lid"/>
</dbReference>
<keyword evidence="10" id="KW-1185">Reference proteome</keyword>
<dbReference type="GO" id="GO:0003677">
    <property type="term" value="F:DNA binding"/>
    <property type="evidence" value="ECO:0007669"/>
    <property type="project" value="InterPro"/>
</dbReference>
<protein>
    <recommendedName>
        <fullName evidence="6">Minichromosome maintenance domain-containing protein 2</fullName>
    </recommendedName>
</protein>
<keyword evidence="3" id="KW-0234">DNA repair</keyword>
<dbReference type="GO" id="GO:0017116">
    <property type="term" value="F:single-stranded DNA helicase activity"/>
    <property type="evidence" value="ECO:0007669"/>
    <property type="project" value="TreeGrafter"/>
</dbReference>
<reference evidence="9" key="2">
    <citation type="submission" date="2025-09" db="UniProtKB">
        <authorList>
            <consortium name="Ensembl"/>
        </authorList>
    </citation>
    <scope>IDENTIFICATION</scope>
</reference>
<dbReference type="OrthoDB" id="2015372at2759"/>
<evidence type="ECO:0000256" key="4">
    <source>
        <dbReference type="ARBA" id="ARBA00023254"/>
    </source>
</evidence>
<dbReference type="PANTHER" id="PTHR11630">
    <property type="entry name" value="DNA REPLICATION LICENSING FACTOR MCM FAMILY MEMBER"/>
    <property type="match status" value="1"/>
</dbReference>
<dbReference type="FunFam" id="3.40.50.300:FF:001155">
    <property type="entry name" value="minichromosome maintenance domain-containing protein 2"/>
    <property type="match status" value="1"/>
</dbReference>
<evidence type="ECO:0000259" key="7">
    <source>
        <dbReference type="Pfam" id="PF17855"/>
    </source>
</evidence>
<dbReference type="Pfam" id="PF26063">
    <property type="entry name" value="MCMDC2_N"/>
    <property type="match status" value="1"/>
</dbReference>
<keyword evidence="1" id="KW-0597">Phosphoprotein</keyword>
<evidence type="ECO:0000256" key="1">
    <source>
        <dbReference type="ARBA" id="ARBA00022553"/>
    </source>
</evidence>
<dbReference type="Pfam" id="PF17855">
    <property type="entry name" value="MCM_lid"/>
    <property type="match status" value="1"/>
</dbReference>
<dbReference type="InterPro" id="IPR027417">
    <property type="entry name" value="P-loop_NTPase"/>
</dbReference>
<dbReference type="Ensembl" id="ENSLLET00000027967.1">
    <property type="protein sequence ID" value="ENSLLEP00000026918.1"/>
    <property type="gene ID" value="ENSLLEG00000017056.1"/>
</dbReference>
<evidence type="ECO:0000256" key="3">
    <source>
        <dbReference type="ARBA" id="ARBA00023204"/>
    </source>
</evidence>
<dbReference type="SMART" id="SM00350">
    <property type="entry name" value="MCM"/>
    <property type="match status" value="1"/>
</dbReference>
<comment type="function">
    <text evidence="5">Plays an important role in meiotic recombination and associated DNA double-strand break repair.</text>
</comment>
<evidence type="ECO:0000259" key="8">
    <source>
        <dbReference type="Pfam" id="PF26063"/>
    </source>
</evidence>
<sequence length="683" mass="76431">MSWAQSEMREAALVYMDRSGGLKKFIDDCKRYHESTHSYAVYRFVIFVNPMDATELDATLGNYILHEPLRAAQVFQSVCDTAIKTLSLIGQYQTEAQIHVVLKLSHLPELPGYHLSLSDFPLDYSSHRLYMLEGIVTAMTTVTKYTQAARFLCSETDCPYSKGFHYIRVHVPGATESATVRNDFICVFCASPLKEDLKYRVLGEKQVFDVMDTKALQVFQGCSSNALQCRLQSFAVFVRDELINKMKLGGRYRVVGIPICGPSGSEVTVCIEANNIHQYVVERPQSITGTFSNIRAMTLHSPWIFTGVLANDFASQVVPVGTYNILKLCILLSLVQTSDEEDRETGSFLDLLVITSDTLIIERLMSYSIFLAPRSVRHFPSNDILATISKDDHGTGTASIQAGSAILAKGGICYIGDMHVQKKDKLEHLQSVLESRNTTLFIPGKKYGGECDHQMFIPVQCNFWSYVDSYSKKTVPKENAVIGQVDLSILPHNLIDVFGMLVYVNDFSQNNLVLPVTHHSLSKAVSTTSASWSTSQHFTTEDYKKLIAYAKNLQVKTNARAERLLHGYYLASRRVRTDMNGSKISTSALRHLSSMSEAHAKLSLKQEVTEEDVLIAVLLFETSLILKYGGSVFSVSPNALFPAEIRDERDLMQRDMYLRECHQQLHLFVAAYGPGSGPSINEE</sequence>
<dbReference type="InterPro" id="IPR012340">
    <property type="entry name" value="NA-bd_OB-fold"/>
</dbReference>
<accession>A0A8C5PRR7</accession>
<dbReference type="GO" id="GO:0005634">
    <property type="term" value="C:nucleus"/>
    <property type="evidence" value="ECO:0007669"/>
    <property type="project" value="TreeGrafter"/>
</dbReference>
<keyword evidence="2" id="KW-0227">DNA damage</keyword>